<dbReference type="InterPro" id="IPR013656">
    <property type="entry name" value="PAS_4"/>
</dbReference>
<dbReference type="InterPro" id="IPR052155">
    <property type="entry name" value="Biofilm_reg_signaling"/>
</dbReference>
<evidence type="ECO:0000256" key="1">
    <source>
        <dbReference type="SAM" id="MobiDB-lite"/>
    </source>
</evidence>
<organism evidence="3 4">
    <name type="scientific">Terrabacter lapilli</name>
    <dbReference type="NCBI Taxonomy" id="436231"/>
    <lineage>
        <taxon>Bacteria</taxon>
        <taxon>Bacillati</taxon>
        <taxon>Actinomycetota</taxon>
        <taxon>Actinomycetes</taxon>
        <taxon>Micrococcales</taxon>
        <taxon>Intrasporangiaceae</taxon>
        <taxon>Terrabacter</taxon>
    </lineage>
</organism>
<dbReference type="Pfam" id="PF08448">
    <property type="entry name" value="PAS_4"/>
    <property type="match status" value="2"/>
</dbReference>
<name>A0ABN2RGV5_9MICO</name>
<dbReference type="PANTHER" id="PTHR44757:SF2">
    <property type="entry name" value="BIOFILM ARCHITECTURE MAINTENANCE PROTEIN MBAA"/>
    <property type="match status" value="1"/>
</dbReference>
<evidence type="ECO:0000313" key="4">
    <source>
        <dbReference type="Proteomes" id="UP001500013"/>
    </source>
</evidence>
<feature type="compositionally biased region" description="Low complexity" evidence="1">
    <location>
        <begin position="211"/>
        <end position="234"/>
    </location>
</feature>
<dbReference type="EMBL" id="BAAAPU010000003">
    <property type="protein sequence ID" value="GAA1968789.1"/>
    <property type="molecule type" value="Genomic_DNA"/>
</dbReference>
<proteinExistence type="predicted"/>
<feature type="domain" description="PAS" evidence="2">
    <location>
        <begin position="12"/>
        <end position="82"/>
    </location>
</feature>
<evidence type="ECO:0000313" key="3">
    <source>
        <dbReference type="EMBL" id="GAA1968789.1"/>
    </source>
</evidence>
<dbReference type="PANTHER" id="PTHR44757">
    <property type="entry name" value="DIGUANYLATE CYCLASE DGCP"/>
    <property type="match status" value="1"/>
</dbReference>
<comment type="caution">
    <text evidence="3">The sequence shown here is derived from an EMBL/GenBank/DDBJ whole genome shotgun (WGS) entry which is preliminary data.</text>
</comment>
<dbReference type="InterPro" id="IPR035965">
    <property type="entry name" value="PAS-like_dom_sf"/>
</dbReference>
<dbReference type="CDD" id="cd00130">
    <property type="entry name" value="PAS"/>
    <property type="match status" value="1"/>
</dbReference>
<dbReference type="Proteomes" id="UP001500013">
    <property type="component" value="Unassembled WGS sequence"/>
</dbReference>
<evidence type="ECO:0000259" key="2">
    <source>
        <dbReference type="PROSITE" id="PS50112"/>
    </source>
</evidence>
<sequence length="453" mass="49017">MVEPVGSFEGMDGASLVAVLDSLPELVAFWDRDERCLFANAAAAAALGRSAEGLRGVPLVDVLGTHTARLVRSRFLNALEGVGSERERAMFDGEGALRHYRTICVPVRVDAGVIGVAVVLVDITEELNAQAEVARDSLRAARLTERHRLMVAAGSEVMCRLRRALDQLQAPSPGDDPEAHLHRLAEELRSCTRRLREGTRAPPPASEDGMASTTVSTTVSTTAPSTVSTSPLSVDRQDSDGRLLSASSAQAYPRPGAGDRAAGLEAEVFALLDQLPVVVTVWDRTRSLRYANRAAKAVLAKWGITRATGRRLEQIVSEDFLLVHEAYAAGVLRGRTQSFHRCQKSPDGQEHHFQVRYVPRIDDGEVIGAFAYACDITDAMKAGEELIAARSAYAALQERQAIEDRLHASVLQELFAAAMLLDAAARSGDDLQARVEESKRYLQTALDGLSQLS</sequence>
<dbReference type="SUPFAM" id="SSF55785">
    <property type="entry name" value="PYP-like sensor domain (PAS domain)"/>
    <property type="match status" value="2"/>
</dbReference>
<dbReference type="PROSITE" id="PS50112">
    <property type="entry name" value="PAS"/>
    <property type="match status" value="1"/>
</dbReference>
<reference evidence="3 4" key="1">
    <citation type="journal article" date="2019" name="Int. J. Syst. Evol. Microbiol.">
        <title>The Global Catalogue of Microorganisms (GCM) 10K type strain sequencing project: providing services to taxonomists for standard genome sequencing and annotation.</title>
        <authorList>
            <consortium name="The Broad Institute Genomics Platform"/>
            <consortium name="The Broad Institute Genome Sequencing Center for Infectious Disease"/>
            <person name="Wu L."/>
            <person name="Ma J."/>
        </authorList>
    </citation>
    <scope>NUCLEOTIDE SEQUENCE [LARGE SCALE GENOMIC DNA]</scope>
    <source>
        <strain evidence="3 4">JCM 15628</strain>
    </source>
</reference>
<feature type="region of interest" description="Disordered" evidence="1">
    <location>
        <begin position="196"/>
        <end position="239"/>
    </location>
</feature>
<dbReference type="Gene3D" id="3.30.450.20">
    <property type="entry name" value="PAS domain"/>
    <property type="match status" value="2"/>
</dbReference>
<dbReference type="SMART" id="SM00091">
    <property type="entry name" value="PAS"/>
    <property type="match status" value="2"/>
</dbReference>
<dbReference type="NCBIfam" id="TIGR00229">
    <property type="entry name" value="sensory_box"/>
    <property type="match status" value="2"/>
</dbReference>
<accession>A0ABN2RGV5</accession>
<gene>
    <name evidence="3" type="ORF">GCM10009817_05930</name>
</gene>
<keyword evidence="4" id="KW-1185">Reference proteome</keyword>
<dbReference type="InterPro" id="IPR000014">
    <property type="entry name" value="PAS"/>
</dbReference>
<protein>
    <recommendedName>
        <fullName evidence="2">PAS domain-containing protein</fullName>
    </recommendedName>
</protein>